<evidence type="ECO:0000256" key="1">
    <source>
        <dbReference type="ARBA" id="ARBA00022679"/>
    </source>
</evidence>
<organism evidence="4 5">
    <name type="scientific">Pelosinus fermentans B4</name>
    <dbReference type="NCBI Taxonomy" id="1149862"/>
    <lineage>
        <taxon>Bacteria</taxon>
        <taxon>Bacillati</taxon>
        <taxon>Bacillota</taxon>
        <taxon>Negativicutes</taxon>
        <taxon>Selenomonadales</taxon>
        <taxon>Sporomusaceae</taxon>
        <taxon>Pelosinus</taxon>
    </lineage>
</organism>
<dbReference type="Gene3D" id="1.10.10.10">
    <property type="entry name" value="Winged helix-like DNA-binding domain superfamily/Winged helix DNA-binding domain"/>
    <property type="match status" value="1"/>
</dbReference>
<dbReference type="InterPro" id="IPR050769">
    <property type="entry name" value="NAT_camello-type"/>
</dbReference>
<dbReference type="InterPro" id="IPR000835">
    <property type="entry name" value="HTH_MarR-typ"/>
</dbReference>
<dbReference type="PATRIC" id="fig|1149862.3.peg.1278"/>
<dbReference type="EMBL" id="AKVJ01000017">
    <property type="protein sequence ID" value="EIW19547.1"/>
    <property type="molecule type" value="Genomic_DNA"/>
</dbReference>
<dbReference type="PANTHER" id="PTHR13947:SF37">
    <property type="entry name" value="LD18367P"/>
    <property type="match status" value="1"/>
</dbReference>
<protein>
    <submittedName>
        <fullName evidence="4">GCN5-related N-acetyltransferase</fullName>
    </submittedName>
</protein>
<keyword evidence="5" id="KW-1185">Reference proteome</keyword>
<dbReference type="AlphaFoldDB" id="I9B333"/>
<dbReference type="GO" id="GO:0008080">
    <property type="term" value="F:N-acetyltransferase activity"/>
    <property type="evidence" value="ECO:0007669"/>
    <property type="project" value="InterPro"/>
</dbReference>
<dbReference type="SUPFAM" id="SSF55729">
    <property type="entry name" value="Acyl-CoA N-acyltransferases (Nat)"/>
    <property type="match status" value="1"/>
</dbReference>
<dbReference type="PROSITE" id="PS50995">
    <property type="entry name" value="HTH_MARR_2"/>
    <property type="match status" value="1"/>
</dbReference>
<dbReference type="GO" id="GO:0003700">
    <property type="term" value="F:DNA-binding transcription factor activity"/>
    <property type="evidence" value="ECO:0007669"/>
    <property type="project" value="InterPro"/>
</dbReference>
<evidence type="ECO:0000259" key="2">
    <source>
        <dbReference type="PROSITE" id="PS50995"/>
    </source>
</evidence>
<dbReference type="InterPro" id="IPR016181">
    <property type="entry name" value="Acyl_CoA_acyltransferase"/>
</dbReference>
<name>I9B333_9FIRM</name>
<sequence>MESSIQQRVTEIRKFNRFYTNIIGLVNQNVLESPYSLAEARVLLEIDAAATCTASNLAEILQIDPGYLSRILRRFKKDGLIETTKSMTDGRSQILNITEKGRATFRQLSDASSSQLIRLLELLPQGAQQTLVQNMAAIQDMLSGQTDTSITIRRHRPGDVGYIAYRHGVLYEKEYELDHRFEKYVLQSLIAYLEDPSRGEIWVAECCGAIVGFIGIVGISERTAQLRWFLIEPDFRGGGLGRKLVSTVMEYCQQKYYNHVFLWTFKGLDAARHLYQSFGFTLTEEKENDTWNNQLIEQRWDVMLGVN</sequence>
<dbReference type="PROSITE" id="PS51186">
    <property type="entry name" value="GNAT"/>
    <property type="match status" value="1"/>
</dbReference>
<proteinExistence type="predicted"/>
<gene>
    <name evidence="4" type="ORF">FB4_2730</name>
</gene>
<comment type="caution">
    <text evidence="4">The sequence shown here is derived from an EMBL/GenBank/DDBJ whole genome shotgun (WGS) entry which is preliminary data.</text>
</comment>
<evidence type="ECO:0000259" key="3">
    <source>
        <dbReference type="PROSITE" id="PS51186"/>
    </source>
</evidence>
<dbReference type="InterPro" id="IPR000182">
    <property type="entry name" value="GNAT_dom"/>
</dbReference>
<dbReference type="CDD" id="cd04301">
    <property type="entry name" value="NAT_SF"/>
    <property type="match status" value="1"/>
</dbReference>
<dbReference type="InterPro" id="IPR036390">
    <property type="entry name" value="WH_DNA-bd_sf"/>
</dbReference>
<accession>I9B333</accession>
<dbReference type="InterPro" id="IPR011991">
    <property type="entry name" value="ArsR-like_HTH"/>
</dbReference>
<reference evidence="4 5" key="1">
    <citation type="journal article" date="2012" name="J. Bacteriol.">
        <title>Draft Genome Sequences for Two Metal-Reducing Pelosinus fermentans Strains Isolated from a Cr(VI)-Contaminated Site and for Type Strain R7.</title>
        <authorList>
            <person name="Brown S.D."/>
            <person name="Podar M."/>
            <person name="Klingeman D.M."/>
            <person name="Johnson C.M."/>
            <person name="Yang Z.K."/>
            <person name="Utturkar S.M."/>
            <person name="Land M.L."/>
            <person name="Mosher J.J."/>
            <person name="Hurt R.A.Jr."/>
            <person name="Phelps T.J."/>
            <person name="Palumbo A.V."/>
            <person name="Arkin A.P."/>
            <person name="Hazen T.C."/>
            <person name="Elias D.A."/>
        </authorList>
    </citation>
    <scope>NUCLEOTIDE SEQUENCE [LARGE SCALE GENOMIC DNA]</scope>
    <source>
        <strain evidence="4 5">B4</strain>
    </source>
</reference>
<dbReference type="SMART" id="SM00347">
    <property type="entry name" value="HTH_MARR"/>
    <property type="match status" value="1"/>
</dbReference>
<dbReference type="Gene3D" id="3.40.630.30">
    <property type="match status" value="1"/>
</dbReference>
<dbReference type="InterPro" id="IPR036388">
    <property type="entry name" value="WH-like_DNA-bd_sf"/>
</dbReference>
<dbReference type="RefSeq" id="WP_007932421.1">
    <property type="nucleotide sequence ID" value="NZ_AKVJ01000017.1"/>
</dbReference>
<dbReference type="OrthoDB" id="5419426at2"/>
<feature type="domain" description="HTH marR-type" evidence="2">
    <location>
        <begin position="1"/>
        <end position="140"/>
    </location>
</feature>
<keyword evidence="1 4" id="KW-0808">Transferase</keyword>
<evidence type="ECO:0000313" key="4">
    <source>
        <dbReference type="EMBL" id="EIW19547.1"/>
    </source>
</evidence>
<dbReference type="SUPFAM" id="SSF46785">
    <property type="entry name" value="Winged helix' DNA-binding domain"/>
    <property type="match status" value="1"/>
</dbReference>
<dbReference type="Pfam" id="PF12802">
    <property type="entry name" value="MarR_2"/>
    <property type="match status" value="1"/>
</dbReference>
<dbReference type="PANTHER" id="PTHR13947">
    <property type="entry name" value="GNAT FAMILY N-ACETYLTRANSFERASE"/>
    <property type="match status" value="1"/>
</dbReference>
<dbReference type="CDD" id="cd00090">
    <property type="entry name" value="HTH_ARSR"/>
    <property type="match status" value="1"/>
</dbReference>
<dbReference type="Pfam" id="PF00583">
    <property type="entry name" value="Acetyltransf_1"/>
    <property type="match status" value="1"/>
</dbReference>
<dbReference type="Proteomes" id="UP000004324">
    <property type="component" value="Unassembled WGS sequence"/>
</dbReference>
<evidence type="ECO:0000313" key="5">
    <source>
        <dbReference type="Proteomes" id="UP000004324"/>
    </source>
</evidence>
<feature type="domain" description="N-acetyltransferase" evidence="3">
    <location>
        <begin position="150"/>
        <end position="301"/>
    </location>
</feature>